<dbReference type="OrthoDB" id="1524003at2"/>
<organism evidence="3 4">
    <name type="scientific">Chitinophaga lutea</name>
    <dbReference type="NCBI Taxonomy" id="2488634"/>
    <lineage>
        <taxon>Bacteria</taxon>
        <taxon>Pseudomonadati</taxon>
        <taxon>Bacteroidota</taxon>
        <taxon>Chitinophagia</taxon>
        <taxon>Chitinophagales</taxon>
        <taxon>Chitinophagaceae</taxon>
        <taxon>Chitinophaga</taxon>
    </lineage>
</organism>
<evidence type="ECO:0000259" key="2">
    <source>
        <dbReference type="Pfam" id="PF01833"/>
    </source>
</evidence>
<dbReference type="PROSITE" id="PS51257">
    <property type="entry name" value="PROKAR_LIPOPROTEIN"/>
    <property type="match status" value="1"/>
</dbReference>
<feature type="domain" description="IPT/TIG" evidence="2">
    <location>
        <begin position="32"/>
        <end position="94"/>
    </location>
</feature>
<accession>A0A3N4Q0R9</accession>
<feature type="domain" description="IPT/TIG" evidence="2">
    <location>
        <begin position="109"/>
        <end position="185"/>
    </location>
</feature>
<dbReference type="CDD" id="cd00102">
    <property type="entry name" value="IPT"/>
    <property type="match status" value="1"/>
</dbReference>
<comment type="caution">
    <text evidence="3">The sequence shown here is derived from an EMBL/GenBank/DDBJ whole genome shotgun (WGS) entry which is preliminary data.</text>
</comment>
<dbReference type="InterPro" id="IPR013783">
    <property type="entry name" value="Ig-like_fold"/>
</dbReference>
<gene>
    <name evidence="3" type="ORF">EGT74_21360</name>
</gene>
<dbReference type="InterPro" id="IPR002909">
    <property type="entry name" value="IPT_dom"/>
</dbReference>
<dbReference type="Gene3D" id="2.120.10.80">
    <property type="entry name" value="Kelch-type beta propeller"/>
    <property type="match status" value="1"/>
</dbReference>
<evidence type="ECO:0000256" key="1">
    <source>
        <dbReference type="SAM" id="SignalP"/>
    </source>
</evidence>
<dbReference type="InterPro" id="IPR014756">
    <property type="entry name" value="Ig_E-set"/>
</dbReference>
<sequence length="468" mass="49954">MKRMQLWWMLCLLTVLACKKKPADVDNPPLTPEITSFAPEHGTPGTVVKITGKNFKTGYTVTFGGIDAAVTAATATELTVPVPAAAVTGKIKVHTATSATDFVVDAPGPAIIDFTPREGPFGTQVTLVGHGFGDAPKVTLNGIEAEVKQSSAAQIVITIPVNTGLSAHKIRVESGGGVLETASAFTVKEAGPFAKWESRQIANPAPGGIFQMGLGFSFKGKLYWGFTRMSFLQTAAEYFVFDPADPRKEWKLAPSPPADMAPAIMQNATAVVLDNQLYIGTGLTPTASKRWWRYDPETNAATGLTDYPENTSGALSFVLNNSIYVGFGGTHQTLYRFKAGNWEVAATGNFRELSSGNAVVLGGDAYFGRAIMTAGGPRKAMFKFTSPGQLVQVADMPDDVAMQSTPAFAVGNKGYFVVDKRVWEYTPGAGSWRAVIATADAPSIRYVGVINNVVFGWTGTGEVYEFKF</sequence>
<dbReference type="EMBL" id="RPDH01000002">
    <property type="protein sequence ID" value="RPE09540.1"/>
    <property type="molecule type" value="Genomic_DNA"/>
</dbReference>
<protein>
    <recommendedName>
        <fullName evidence="2">IPT/TIG domain-containing protein</fullName>
    </recommendedName>
</protein>
<dbReference type="InterPro" id="IPR015915">
    <property type="entry name" value="Kelch-typ_b-propeller"/>
</dbReference>
<keyword evidence="1" id="KW-0732">Signal</keyword>
<dbReference type="Gene3D" id="2.60.40.10">
    <property type="entry name" value="Immunoglobulins"/>
    <property type="match status" value="2"/>
</dbReference>
<dbReference type="SUPFAM" id="SSF117281">
    <property type="entry name" value="Kelch motif"/>
    <property type="match status" value="1"/>
</dbReference>
<name>A0A3N4Q0R9_9BACT</name>
<dbReference type="RefSeq" id="WP_123848534.1">
    <property type="nucleotide sequence ID" value="NZ_RPDH01000002.1"/>
</dbReference>
<dbReference type="Pfam" id="PF01833">
    <property type="entry name" value="TIG"/>
    <property type="match status" value="2"/>
</dbReference>
<keyword evidence="4" id="KW-1185">Reference proteome</keyword>
<reference evidence="3 4" key="1">
    <citation type="submission" date="2018-11" db="EMBL/GenBank/DDBJ databases">
        <title>Chitinophaga lutea sp.nov., isolate from arsenic contaminated soil.</title>
        <authorList>
            <person name="Zong Y."/>
        </authorList>
    </citation>
    <scope>NUCLEOTIDE SEQUENCE [LARGE SCALE GENOMIC DNA]</scope>
    <source>
        <strain evidence="3 4">ZY74</strain>
    </source>
</reference>
<feature type="signal peptide" evidence="1">
    <location>
        <begin position="1"/>
        <end position="17"/>
    </location>
</feature>
<dbReference type="AlphaFoldDB" id="A0A3N4Q0R9"/>
<feature type="chain" id="PRO_5018296550" description="IPT/TIG domain-containing protein" evidence="1">
    <location>
        <begin position="18"/>
        <end position="468"/>
    </location>
</feature>
<evidence type="ECO:0000313" key="3">
    <source>
        <dbReference type="EMBL" id="RPE09540.1"/>
    </source>
</evidence>
<proteinExistence type="predicted"/>
<evidence type="ECO:0000313" key="4">
    <source>
        <dbReference type="Proteomes" id="UP000278351"/>
    </source>
</evidence>
<dbReference type="Proteomes" id="UP000278351">
    <property type="component" value="Unassembled WGS sequence"/>
</dbReference>
<dbReference type="SUPFAM" id="SSF81296">
    <property type="entry name" value="E set domains"/>
    <property type="match status" value="2"/>
</dbReference>
<dbReference type="CDD" id="cd00603">
    <property type="entry name" value="IPT_PCSR"/>
    <property type="match status" value="1"/>
</dbReference>